<proteinExistence type="predicted"/>
<sequence>MNFTKGLVKGVAVAAVSVFGFAGAVAAQTDITVAVPNPSAITWAPMWAAVGEGYFEAEGLNVDVQAVDGSSQVLQAMSAGQAQIGAPGPGPVLGARARGLDVVFIYNLYPKSVFGLLVKADSGLAAPTDLKGKVIGVGTADGAEVSFARAILNDAGMQEGEDFTFLPVGDGGTAAVAFLRGDVDAYAGAVSDAAILANRGLELTEITPDEYLAYFGNGYAVLADYMAENPEVVEGFGRALVKGMRFISDPANEDAALDHMAAGNPSEGEDRGFAASLLAAATERMTPTDAYIEHGFGYQPPEHWQTWQDSLISSGDLEKPFDDLTAGYSNDMIEGWNAE</sequence>
<dbReference type="EMBL" id="JAGISH010000019">
    <property type="protein sequence ID" value="MBP0484930.1"/>
    <property type="molecule type" value="Genomic_DNA"/>
</dbReference>
<protein>
    <submittedName>
        <fullName evidence="3">ABC transporter substrate-binding protein</fullName>
    </submittedName>
</protein>
<dbReference type="AlphaFoldDB" id="A0A940MN34"/>
<dbReference type="InterPro" id="IPR027939">
    <property type="entry name" value="NMT1/THI5"/>
</dbReference>
<dbReference type="RefSeq" id="WP_209363726.1">
    <property type="nucleotide sequence ID" value="NZ_JAGISH010000019.1"/>
</dbReference>
<feature type="domain" description="SsuA/THI5-like" evidence="2">
    <location>
        <begin position="44"/>
        <end position="248"/>
    </location>
</feature>
<dbReference type="PANTHER" id="PTHR31528:SF15">
    <property type="entry name" value="RIBOFLAVIN-BINDING PROTEIN RIBY"/>
    <property type="match status" value="1"/>
</dbReference>
<keyword evidence="4" id="KW-1185">Reference proteome</keyword>
<comment type="caution">
    <text evidence="3">The sequence shown here is derived from an EMBL/GenBank/DDBJ whole genome shotgun (WGS) entry which is preliminary data.</text>
</comment>
<gene>
    <name evidence="3" type="ORF">J5474_20855</name>
</gene>
<name>A0A940MN34_9RHOB</name>
<dbReference type="InterPro" id="IPR015168">
    <property type="entry name" value="SsuA/THI5"/>
</dbReference>
<feature type="signal peptide" evidence="1">
    <location>
        <begin position="1"/>
        <end position="26"/>
    </location>
</feature>
<dbReference type="GO" id="GO:0009228">
    <property type="term" value="P:thiamine biosynthetic process"/>
    <property type="evidence" value="ECO:0007669"/>
    <property type="project" value="InterPro"/>
</dbReference>
<accession>A0A940MN34</accession>
<evidence type="ECO:0000259" key="2">
    <source>
        <dbReference type="Pfam" id="PF09084"/>
    </source>
</evidence>
<evidence type="ECO:0000313" key="3">
    <source>
        <dbReference type="EMBL" id="MBP0484930.1"/>
    </source>
</evidence>
<keyword evidence="1" id="KW-0732">Signal</keyword>
<evidence type="ECO:0000313" key="4">
    <source>
        <dbReference type="Proteomes" id="UP000675940"/>
    </source>
</evidence>
<dbReference type="Gene3D" id="3.40.190.10">
    <property type="entry name" value="Periplasmic binding protein-like II"/>
    <property type="match status" value="2"/>
</dbReference>
<organism evidence="3 4">
    <name type="scientific">Sagittula salina</name>
    <dbReference type="NCBI Taxonomy" id="2820268"/>
    <lineage>
        <taxon>Bacteria</taxon>
        <taxon>Pseudomonadati</taxon>
        <taxon>Pseudomonadota</taxon>
        <taxon>Alphaproteobacteria</taxon>
        <taxon>Rhodobacterales</taxon>
        <taxon>Roseobacteraceae</taxon>
        <taxon>Sagittula</taxon>
    </lineage>
</organism>
<evidence type="ECO:0000256" key="1">
    <source>
        <dbReference type="SAM" id="SignalP"/>
    </source>
</evidence>
<feature type="chain" id="PRO_5036921839" evidence="1">
    <location>
        <begin position="27"/>
        <end position="339"/>
    </location>
</feature>
<dbReference type="Proteomes" id="UP000675940">
    <property type="component" value="Unassembled WGS sequence"/>
</dbReference>
<dbReference type="PANTHER" id="PTHR31528">
    <property type="entry name" value="4-AMINO-5-HYDROXYMETHYL-2-METHYLPYRIMIDINE PHOSPHATE SYNTHASE THI11-RELATED"/>
    <property type="match status" value="1"/>
</dbReference>
<dbReference type="Pfam" id="PF09084">
    <property type="entry name" value="NMT1"/>
    <property type="match status" value="1"/>
</dbReference>
<reference evidence="3" key="1">
    <citation type="submission" date="2021-03" db="EMBL/GenBank/DDBJ databases">
        <title>Sagittula salina sp. nov. strain M10.9X isolated from the marine waste.</title>
        <authorList>
            <person name="Satari L."/>
            <person name="Molina-Menor E."/>
            <person name="Vidal-Verdu A."/>
            <person name="Pascual J."/>
            <person name="Pereto J."/>
            <person name="Porcar M."/>
        </authorList>
    </citation>
    <scope>NUCLEOTIDE SEQUENCE</scope>
    <source>
        <strain evidence="3">M10.9X</strain>
    </source>
</reference>
<dbReference type="SUPFAM" id="SSF53850">
    <property type="entry name" value="Periplasmic binding protein-like II"/>
    <property type="match status" value="1"/>
</dbReference>